<name>F6ENP3_HOYSD</name>
<protein>
    <submittedName>
        <fullName evidence="1">Uncharacterized protein</fullName>
    </submittedName>
</protein>
<reference evidence="1 2" key="1">
    <citation type="journal article" date="2011" name="J. Bacteriol.">
        <title>Complete genome sequence of Amycolicicoccus subflavus DQS3-9A1T, an actinomycete isolated from crude oil-polluted soil.</title>
        <authorList>
            <person name="Cai M."/>
            <person name="Chen W.M."/>
            <person name="Nie Y."/>
            <person name="Chi C.Q."/>
            <person name="Wang Y.N."/>
            <person name="Tang Y.Q."/>
            <person name="Li G.Y."/>
            <person name="Wu X.L."/>
        </authorList>
    </citation>
    <scope>NUCLEOTIDE SEQUENCE [LARGE SCALE GENOMIC DNA]</scope>
    <source>
        <strain evidence="2">DSM 45089 / DQS3-9A1</strain>
    </source>
</reference>
<dbReference type="Proteomes" id="UP000009235">
    <property type="component" value="Chromosome"/>
</dbReference>
<evidence type="ECO:0000313" key="2">
    <source>
        <dbReference type="Proteomes" id="UP000009235"/>
    </source>
</evidence>
<dbReference type="EMBL" id="CP002786">
    <property type="protein sequence ID" value="AEF42900.1"/>
    <property type="molecule type" value="Genomic_DNA"/>
</dbReference>
<proteinExistence type="predicted"/>
<organism evidence="1 2">
    <name type="scientific">Hoyosella subflava (strain DSM 45089 / JCM 17490 / NBRC 109087 / DQS3-9A1)</name>
    <name type="common">Amycolicicoccus subflavus</name>
    <dbReference type="NCBI Taxonomy" id="443218"/>
    <lineage>
        <taxon>Bacteria</taxon>
        <taxon>Bacillati</taxon>
        <taxon>Actinomycetota</taxon>
        <taxon>Actinomycetes</taxon>
        <taxon>Mycobacteriales</taxon>
        <taxon>Hoyosellaceae</taxon>
        <taxon>Hoyosella</taxon>
    </lineage>
</organism>
<gene>
    <name evidence="1" type="ordered locus">AS9A_4467</name>
</gene>
<dbReference type="KEGG" id="asd:AS9A_4467"/>
<evidence type="ECO:0000313" key="1">
    <source>
        <dbReference type="EMBL" id="AEF42900.1"/>
    </source>
</evidence>
<dbReference type="AlphaFoldDB" id="F6ENP3"/>
<accession>F6ENP3</accession>
<sequence length="60" mass="6549">MNWALPGSTIPRFSGRTCLVLFTPASGIFPRRPARSDPLSHPGMQNRVAAAAQHITYLLT</sequence>
<dbReference type="STRING" id="443218.AS9A_4467"/>
<keyword evidence="2" id="KW-1185">Reference proteome</keyword>
<dbReference type="HOGENOM" id="CLU_2930957_0_0_11"/>